<dbReference type="AlphaFoldDB" id="A0A382L8C9"/>
<reference evidence="1" key="1">
    <citation type="submission" date="2018-05" db="EMBL/GenBank/DDBJ databases">
        <authorList>
            <person name="Lanie J.A."/>
            <person name="Ng W.-L."/>
            <person name="Kazmierczak K.M."/>
            <person name="Andrzejewski T.M."/>
            <person name="Davidsen T.M."/>
            <person name="Wayne K.J."/>
            <person name="Tettelin H."/>
            <person name="Glass J.I."/>
            <person name="Rusch D."/>
            <person name="Podicherti R."/>
            <person name="Tsui H.-C.T."/>
            <person name="Winkler M.E."/>
        </authorList>
    </citation>
    <scope>NUCLEOTIDE SEQUENCE</scope>
</reference>
<protein>
    <submittedName>
        <fullName evidence="1">Uncharacterized protein</fullName>
    </submittedName>
</protein>
<evidence type="ECO:0000313" key="1">
    <source>
        <dbReference type="EMBL" id="SVC32889.1"/>
    </source>
</evidence>
<gene>
    <name evidence="1" type="ORF">METZ01_LOCUS285743</name>
</gene>
<name>A0A382L8C9_9ZZZZ</name>
<accession>A0A382L8C9</accession>
<organism evidence="1">
    <name type="scientific">marine metagenome</name>
    <dbReference type="NCBI Taxonomy" id="408172"/>
    <lineage>
        <taxon>unclassified sequences</taxon>
        <taxon>metagenomes</taxon>
        <taxon>ecological metagenomes</taxon>
    </lineage>
</organism>
<proteinExistence type="predicted"/>
<dbReference type="EMBL" id="UINC01085388">
    <property type="protein sequence ID" value="SVC32889.1"/>
    <property type="molecule type" value="Genomic_DNA"/>
</dbReference>
<sequence>MEYGKFHIDELYTHMNNYKTQEGRPHKQVSISRQQLTSLLRSNSYFTNLNNGYWKYNGDKNVMDREV</sequence>